<comment type="caution">
    <text evidence="1">The sequence shown here is derived from an EMBL/GenBank/DDBJ whole genome shotgun (WGS) entry which is preliminary data.</text>
</comment>
<evidence type="ECO:0000313" key="1">
    <source>
        <dbReference type="EMBL" id="PRX43540.1"/>
    </source>
</evidence>
<evidence type="ECO:0000313" key="2">
    <source>
        <dbReference type="Proteomes" id="UP000238312"/>
    </source>
</evidence>
<accession>A0A2T0LKQ4</accession>
<dbReference type="OrthoDB" id="8782691at2"/>
<reference evidence="1 2" key="1">
    <citation type="submission" date="2018-03" db="EMBL/GenBank/DDBJ databases">
        <title>Genomic Encyclopedia of Type Strains, Phase III (KMG-III): the genomes of soil and plant-associated and newly described type strains.</title>
        <authorList>
            <person name="Whitman W."/>
        </authorList>
    </citation>
    <scope>NUCLEOTIDE SEQUENCE [LARGE SCALE GENOMIC DNA]</scope>
    <source>
        <strain evidence="1 2">CGMCC 4.7104</strain>
    </source>
</reference>
<dbReference type="AlphaFoldDB" id="A0A2T0LKQ4"/>
<dbReference type="Proteomes" id="UP000238312">
    <property type="component" value="Unassembled WGS sequence"/>
</dbReference>
<keyword evidence="2" id="KW-1185">Reference proteome</keyword>
<dbReference type="EMBL" id="PVNG01000055">
    <property type="protein sequence ID" value="PRX43540.1"/>
    <property type="molecule type" value="Genomic_DNA"/>
</dbReference>
<organism evidence="1 2">
    <name type="scientific">Nonomuraea fuscirosea</name>
    <dbReference type="NCBI Taxonomy" id="1291556"/>
    <lineage>
        <taxon>Bacteria</taxon>
        <taxon>Bacillati</taxon>
        <taxon>Actinomycetota</taxon>
        <taxon>Actinomycetes</taxon>
        <taxon>Streptosporangiales</taxon>
        <taxon>Streptosporangiaceae</taxon>
        <taxon>Nonomuraea</taxon>
    </lineage>
</organism>
<proteinExistence type="predicted"/>
<gene>
    <name evidence="1" type="ORF">B0I32_1556</name>
</gene>
<name>A0A2T0LKQ4_9ACTN</name>
<sequence length="68" mass="7427">MIASDPLEVTDVCIADLVKETHRVLEDHGHHAGTAQDRFTQPAALLDFLDTTSAPHEPRSSTGCPTRF</sequence>
<protein>
    <submittedName>
        <fullName evidence="1">Uncharacterized protein</fullName>
    </submittedName>
</protein>